<dbReference type="GO" id="GO:0016705">
    <property type="term" value="F:oxidoreductase activity, acting on paired donors, with incorporation or reduction of molecular oxygen"/>
    <property type="evidence" value="ECO:0007669"/>
    <property type="project" value="InterPro"/>
</dbReference>
<evidence type="ECO:0000256" key="10">
    <source>
        <dbReference type="ARBA" id="ARBA00048529"/>
    </source>
</evidence>
<protein>
    <recommendedName>
        <fullName evidence="9">noroxomaritidine synthase</fullName>
        <ecNumber evidence="9">1.14.19.50</ecNumber>
    </recommendedName>
</protein>
<dbReference type="PRINTS" id="PR00463">
    <property type="entry name" value="EP450I"/>
</dbReference>
<name>A0A5P1FHN3_ASPOF</name>
<dbReference type="SUPFAM" id="SSF48264">
    <property type="entry name" value="Cytochrome P450"/>
    <property type="match status" value="1"/>
</dbReference>
<sequence length="147" mass="16325">MGVLGTHMSDDECNLICVIDKCVICCAEYKSYQNGYHSKAIGQVDALADEVIRQRRKLGPSSSNSDLLSRFMGSVDDDRYLRDIVVSFLLAGRDTVASGLTTLILLLSDHPEVVAKMRREIHANLKGNSMSYEALRFPQTSSRTVPR</sequence>
<evidence type="ECO:0000256" key="4">
    <source>
        <dbReference type="ARBA" id="ARBA00022723"/>
    </source>
</evidence>
<evidence type="ECO:0000313" key="12">
    <source>
        <dbReference type="EMBL" id="ONK77602.1"/>
    </source>
</evidence>
<dbReference type="EC" id="1.14.19.50" evidence="9"/>
<reference evidence="13" key="1">
    <citation type="journal article" date="2017" name="Nat. Commun.">
        <title>The asparagus genome sheds light on the origin and evolution of a young Y chromosome.</title>
        <authorList>
            <person name="Harkess A."/>
            <person name="Zhou J."/>
            <person name="Xu C."/>
            <person name="Bowers J.E."/>
            <person name="Van der Hulst R."/>
            <person name="Ayyampalayam S."/>
            <person name="Mercati F."/>
            <person name="Riccardi P."/>
            <person name="McKain M.R."/>
            <person name="Kakrana A."/>
            <person name="Tang H."/>
            <person name="Ray J."/>
            <person name="Groenendijk J."/>
            <person name="Arikit S."/>
            <person name="Mathioni S.M."/>
            <person name="Nakano M."/>
            <person name="Shan H."/>
            <person name="Telgmann-Rauber A."/>
            <person name="Kanno A."/>
            <person name="Yue Z."/>
            <person name="Chen H."/>
            <person name="Li W."/>
            <person name="Chen Y."/>
            <person name="Xu X."/>
            <person name="Zhang Y."/>
            <person name="Luo S."/>
            <person name="Chen H."/>
            <person name="Gao J."/>
            <person name="Mao Z."/>
            <person name="Pires J.C."/>
            <person name="Luo M."/>
            <person name="Kudrna D."/>
            <person name="Wing R.A."/>
            <person name="Meyers B.C."/>
            <person name="Yi K."/>
            <person name="Kong H."/>
            <person name="Lavrijsen P."/>
            <person name="Sunseri F."/>
            <person name="Falavigna A."/>
            <person name="Ye Y."/>
            <person name="Leebens-Mack J.H."/>
            <person name="Chen G."/>
        </authorList>
    </citation>
    <scope>NUCLEOTIDE SEQUENCE [LARGE SCALE GENOMIC DNA]</scope>
    <source>
        <strain evidence="13">cv. DH0086</strain>
    </source>
</reference>
<comment type="similarity">
    <text evidence="2">Belongs to the cytochrome P450 family.</text>
</comment>
<keyword evidence="8" id="KW-0472">Membrane</keyword>
<dbReference type="InterPro" id="IPR001128">
    <property type="entry name" value="Cyt_P450"/>
</dbReference>
<evidence type="ECO:0000256" key="5">
    <source>
        <dbReference type="ARBA" id="ARBA00022989"/>
    </source>
</evidence>
<dbReference type="GO" id="GO:0020037">
    <property type="term" value="F:heme binding"/>
    <property type="evidence" value="ECO:0007669"/>
    <property type="project" value="InterPro"/>
</dbReference>
<organism evidence="12 13">
    <name type="scientific">Asparagus officinalis</name>
    <name type="common">Garden asparagus</name>
    <dbReference type="NCBI Taxonomy" id="4686"/>
    <lineage>
        <taxon>Eukaryota</taxon>
        <taxon>Viridiplantae</taxon>
        <taxon>Streptophyta</taxon>
        <taxon>Embryophyta</taxon>
        <taxon>Tracheophyta</taxon>
        <taxon>Spermatophyta</taxon>
        <taxon>Magnoliopsida</taxon>
        <taxon>Liliopsida</taxon>
        <taxon>Asparagales</taxon>
        <taxon>Asparagaceae</taxon>
        <taxon>Asparagoideae</taxon>
        <taxon>Asparagus</taxon>
    </lineage>
</organism>
<evidence type="ECO:0000256" key="11">
    <source>
        <dbReference type="ARBA" id="ARBA00049170"/>
    </source>
</evidence>
<dbReference type="Pfam" id="PF00067">
    <property type="entry name" value="p450"/>
    <property type="match status" value="1"/>
</dbReference>
<dbReference type="EMBL" id="CM007382">
    <property type="protein sequence ID" value="ONK77602.1"/>
    <property type="molecule type" value="Genomic_DNA"/>
</dbReference>
<dbReference type="InterPro" id="IPR002401">
    <property type="entry name" value="Cyt_P450_E_grp-I"/>
</dbReference>
<evidence type="ECO:0000256" key="8">
    <source>
        <dbReference type="ARBA" id="ARBA00023136"/>
    </source>
</evidence>
<gene>
    <name evidence="12" type="ORF">A4U43_C02F8440</name>
</gene>
<keyword evidence="13" id="KW-1185">Reference proteome</keyword>
<dbReference type="GO" id="GO:0004497">
    <property type="term" value="F:monooxygenase activity"/>
    <property type="evidence" value="ECO:0007669"/>
    <property type="project" value="InterPro"/>
</dbReference>
<evidence type="ECO:0000256" key="9">
    <source>
        <dbReference type="ARBA" id="ARBA00039071"/>
    </source>
</evidence>
<keyword evidence="5" id="KW-1133">Transmembrane helix</keyword>
<comment type="catalytic activity">
    <reaction evidence="10">
        <text>4'-O-methylnorbelladine + reduced [NADPH--hemoprotein reductase] + O2 = (10bS,4aR)-noroxomaritidine + oxidized [NADPH--hemoprotein reductase] + 2 H2O + H(+)</text>
        <dbReference type="Rhea" id="RHEA:51264"/>
        <dbReference type="Rhea" id="RHEA-COMP:11964"/>
        <dbReference type="Rhea" id="RHEA-COMP:11965"/>
        <dbReference type="ChEBI" id="CHEBI:15377"/>
        <dbReference type="ChEBI" id="CHEBI:15378"/>
        <dbReference type="ChEBI" id="CHEBI:15379"/>
        <dbReference type="ChEBI" id="CHEBI:57618"/>
        <dbReference type="ChEBI" id="CHEBI:58210"/>
        <dbReference type="ChEBI" id="CHEBI:133993"/>
        <dbReference type="ChEBI" id="CHEBI:133996"/>
        <dbReference type="EC" id="1.14.19.50"/>
    </reaction>
</comment>
<evidence type="ECO:0000256" key="6">
    <source>
        <dbReference type="ARBA" id="ARBA00023002"/>
    </source>
</evidence>
<dbReference type="InterPro" id="IPR036396">
    <property type="entry name" value="Cyt_P450_sf"/>
</dbReference>
<evidence type="ECO:0000313" key="13">
    <source>
        <dbReference type="Proteomes" id="UP000243459"/>
    </source>
</evidence>
<dbReference type="GO" id="GO:0005506">
    <property type="term" value="F:iron ion binding"/>
    <property type="evidence" value="ECO:0007669"/>
    <property type="project" value="InterPro"/>
</dbReference>
<dbReference type="GO" id="GO:0016020">
    <property type="term" value="C:membrane"/>
    <property type="evidence" value="ECO:0007669"/>
    <property type="project" value="UniProtKB-SubCell"/>
</dbReference>
<keyword evidence="6" id="KW-0560">Oxidoreductase</keyword>
<comment type="subcellular location">
    <subcellularLocation>
        <location evidence="1">Membrane</location>
        <topology evidence="1">Single-pass membrane protein</topology>
    </subcellularLocation>
</comment>
<dbReference type="AlphaFoldDB" id="A0A5P1FHN3"/>
<dbReference type="Proteomes" id="UP000243459">
    <property type="component" value="Chromosome 2"/>
</dbReference>
<dbReference type="Gene3D" id="1.10.630.10">
    <property type="entry name" value="Cytochrome P450"/>
    <property type="match status" value="1"/>
</dbReference>
<keyword evidence="3" id="KW-0812">Transmembrane</keyword>
<keyword evidence="7" id="KW-0408">Iron</keyword>
<comment type="catalytic activity">
    <reaction evidence="11">
        <text>4'-O-methylnorbelladine + reduced [NADPH--hemoprotein reductase] + O2 = (10bR,4aS)-noroxomaritidine + oxidized [NADPH--hemoprotein reductase] + 2 H2O + H(+)</text>
        <dbReference type="Rhea" id="RHEA:51260"/>
        <dbReference type="Rhea" id="RHEA-COMP:11964"/>
        <dbReference type="Rhea" id="RHEA-COMP:11965"/>
        <dbReference type="ChEBI" id="CHEBI:15377"/>
        <dbReference type="ChEBI" id="CHEBI:15378"/>
        <dbReference type="ChEBI" id="CHEBI:15379"/>
        <dbReference type="ChEBI" id="CHEBI:57618"/>
        <dbReference type="ChEBI" id="CHEBI:58210"/>
        <dbReference type="ChEBI" id="CHEBI:133993"/>
        <dbReference type="ChEBI" id="CHEBI:133995"/>
        <dbReference type="EC" id="1.14.19.50"/>
    </reaction>
</comment>
<proteinExistence type="inferred from homology"/>
<evidence type="ECO:0000256" key="7">
    <source>
        <dbReference type="ARBA" id="ARBA00023004"/>
    </source>
</evidence>
<evidence type="ECO:0000256" key="1">
    <source>
        <dbReference type="ARBA" id="ARBA00004167"/>
    </source>
</evidence>
<evidence type="ECO:0000256" key="2">
    <source>
        <dbReference type="ARBA" id="ARBA00010617"/>
    </source>
</evidence>
<accession>A0A5P1FHN3</accession>
<dbReference type="Gramene" id="ONK77602">
    <property type="protein sequence ID" value="ONK77602"/>
    <property type="gene ID" value="A4U43_C02F8440"/>
</dbReference>
<keyword evidence="4" id="KW-0479">Metal-binding</keyword>
<dbReference type="PANTHER" id="PTHR24296">
    <property type="entry name" value="CYTOCHROME P450"/>
    <property type="match status" value="1"/>
</dbReference>
<evidence type="ECO:0000256" key="3">
    <source>
        <dbReference type="ARBA" id="ARBA00022692"/>
    </source>
</evidence>